<organism evidence="1 2">
    <name type="scientific">Microbispora corallina</name>
    <dbReference type="NCBI Taxonomy" id="83302"/>
    <lineage>
        <taxon>Bacteria</taxon>
        <taxon>Bacillati</taxon>
        <taxon>Actinomycetota</taxon>
        <taxon>Actinomycetes</taxon>
        <taxon>Streptosporangiales</taxon>
        <taxon>Streptosporangiaceae</taxon>
        <taxon>Microbispora</taxon>
    </lineage>
</organism>
<sequence>MSELAMTVIVTVWPELAEAGVAAARRPRAATAAPAITARPVAEYMGCDDSDIASPKGHKFLKRTCRAT</sequence>
<protein>
    <recommendedName>
        <fullName evidence="3">Transposase</fullName>
    </recommendedName>
</protein>
<dbReference type="EMBL" id="BOOC01000006">
    <property type="protein sequence ID" value="GIH39214.1"/>
    <property type="molecule type" value="Genomic_DNA"/>
</dbReference>
<keyword evidence="2" id="KW-1185">Reference proteome</keyword>
<proteinExistence type="predicted"/>
<evidence type="ECO:0000313" key="2">
    <source>
        <dbReference type="Proteomes" id="UP000603904"/>
    </source>
</evidence>
<accession>A0ABQ4FWM6</accession>
<dbReference type="Proteomes" id="UP000603904">
    <property type="component" value="Unassembled WGS sequence"/>
</dbReference>
<name>A0ABQ4FWM6_9ACTN</name>
<gene>
    <name evidence="1" type="ORF">Mco01_22140</name>
</gene>
<comment type="caution">
    <text evidence="1">The sequence shown here is derived from an EMBL/GenBank/DDBJ whole genome shotgun (WGS) entry which is preliminary data.</text>
</comment>
<reference evidence="1 2" key="1">
    <citation type="submission" date="2021-01" db="EMBL/GenBank/DDBJ databases">
        <title>Whole genome shotgun sequence of Microbispora corallina NBRC 16416.</title>
        <authorList>
            <person name="Komaki H."/>
            <person name="Tamura T."/>
        </authorList>
    </citation>
    <scope>NUCLEOTIDE SEQUENCE [LARGE SCALE GENOMIC DNA]</scope>
    <source>
        <strain evidence="1 2">NBRC 16416</strain>
    </source>
</reference>
<evidence type="ECO:0000313" key="1">
    <source>
        <dbReference type="EMBL" id="GIH39214.1"/>
    </source>
</evidence>
<evidence type="ECO:0008006" key="3">
    <source>
        <dbReference type="Google" id="ProtNLM"/>
    </source>
</evidence>